<keyword evidence="2" id="KW-0732">Signal</keyword>
<evidence type="ECO:0000313" key="3">
    <source>
        <dbReference type="EMBL" id="RBP43770.1"/>
    </source>
</evidence>
<comment type="caution">
    <text evidence="3">The sequence shown here is derived from an EMBL/GenBank/DDBJ whole genome shotgun (WGS) entry which is preliminary data.</text>
</comment>
<feature type="signal peptide" evidence="2">
    <location>
        <begin position="1"/>
        <end position="26"/>
    </location>
</feature>
<sequence length="763" mass="81222">MFRKFKTALPCALGLAALSIPAMLTAQQVCLPAPRLLTTMPMGGQAGTDVEVTITGENLEDISALTFSTPKITAKPVLNAEGKSVEGKFLVNIAADAPVGVYDARVTSRLGVSSARAFSVSKVQELTRSKPNTTLETAMALPTNAICNATMTAKAVDYYAFQAVKGKRVAVDCAAVGIDSKLRPVVIIADAQGRDLLVNRTGGVLDFTPKEDGNCIIKVHALTFKGGADHFYRLSLVEVPGDEPAPRQPATQMVSAMSWPPQDLAATSPSKETEPNNLPAQVQKITLPYDGAGSFFPAADVDTYEFSARKGEVWWVEVASERLGLDTDPFVLVQRVTKDGEKETLTDVAELYDIASPMKLSSNGYSYDGPPYDAGSPDVLGKVEIKEDGIYRLAVRDLFGGTRNEPGNIYRLLVRQAAPDFSLAAWAVHMTLRNGDRNALSKPIALRAGASVAFEVVAIRRDGFDGDIELEMKNLPPGVTATGLKIPAGKVQGWMIISADTDAKAAFSVAEMMGSAQIDGIKITRPCRVASMEWASKDGKQEIPSPRLMADVPVSVTDSEAAPVTIAAAEEKVWEATAGQTLKIPLKAAWRNEFTDGVLKLKAYATPLGTVKEVDLPIKAAGADLVLDLATMKTTPGDYTIALYGSAVSKYRYNPEGVKTAESEQKKAEQELVALTASTKKLSDEAANAPAEKKSEMAGALKSATEKQRQAEAMMTQASTRMKAATTTATPKDTVDIIVSRPIRISVKPAAPATPAVVASPKA</sequence>
<organism evidence="3 4">
    <name type="scientific">Roseimicrobium gellanilyticum</name>
    <dbReference type="NCBI Taxonomy" id="748857"/>
    <lineage>
        <taxon>Bacteria</taxon>
        <taxon>Pseudomonadati</taxon>
        <taxon>Verrucomicrobiota</taxon>
        <taxon>Verrucomicrobiia</taxon>
        <taxon>Verrucomicrobiales</taxon>
        <taxon>Verrucomicrobiaceae</taxon>
        <taxon>Roseimicrobium</taxon>
    </lineage>
</organism>
<dbReference type="AlphaFoldDB" id="A0A366HLF9"/>
<dbReference type="Gene3D" id="2.60.40.10">
    <property type="entry name" value="Immunoglobulins"/>
    <property type="match status" value="1"/>
</dbReference>
<proteinExistence type="predicted"/>
<evidence type="ECO:0000313" key="4">
    <source>
        <dbReference type="Proteomes" id="UP000253426"/>
    </source>
</evidence>
<dbReference type="OrthoDB" id="175441at2"/>
<dbReference type="RefSeq" id="WP_113959245.1">
    <property type="nucleotide sequence ID" value="NZ_QNRR01000005.1"/>
</dbReference>
<reference evidence="3 4" key="1">
    <citation type="submission" date="2018-06" db="EMBL/GenBank/DDBJ databases">
        <title>Genomic Encyclopedia of Type Strains, Phase IV (KMG-IV): sequencing the most valuable type-strain genomes for metagenomic binning, comparative biology and taxonomic classification.</title>
        <authorList>
            <person name="Goeker M."/>
        </authorList>
    </citation>
    <scope>NUCLEOTIDE SEQUENCE [LARGE SCALE GENOMIC DNA]</scope>
    <source>
        <strain evidence="3 4">DSM 25532</strain>
    </source>
</reference>
<evidence type="ECO:0000256" key="2">
    <source>
        <dbReference type="SAM" id="SignalP"/>
    </source>
</evidence>
<evidence type="ECO:0008006" key="5">
    <source>
        <dbReference type="Google" id="ProtNLM"/>
    </source>
</evidence>
<feature type="chain" id="PRO_5016817373" description="Serine protease" evidence="2">
    <location>
        <begin position="27"/>
        <end position="763"/>
    </location>
</feature>
<dbReference type="EMBL" id="QNRR01000005">
    <property type="protein sequence ID" value="RBP43770.1"/>
    <property type="molecule type" value="Genomic_DNA"/>
</dbReference>
<evidence type="ECO:0000256" key="1">
    <source>
        <dbReference type="SAM" id="MobiDB-lite"/>
    </source>
</evidence>
<keyword evidence="4" id="KW-1185">Reference proteome</keyword>
<protein>
    <recommendedName>
        <fullName evidence="5">Serine protease</fullName>
    </recommendedName>
</protein>
<name>A0A366HLF9_9BACT</name>
<dbReference type="InterPro" id="IPR013783">
    <property type="entry name" value="Ig-like_fold"/>
</dbReference>
<feature type="region of interest" description="Disordered" evidence="1">
    <location>
        <begin position="683"/>
        <end position="708"/>
    </location>
</feature>
<gene>
    <name evidence="3" type="ORF">DES53_105169</name>
</gene>
<dbReference type="Proteomes" id="UP000253426">
    <property type="component" value="Unassembled WGS sequence"/>
</dbReference>
<dbReference type="Gene3D" id="2.60.120.380">
    <property type="match status" value="2"/>
</dbReference>
<accession>A0A366HLF9</accession>